<protein>
    <submittedName>
        <fullName evidence="1">Uncharacterized protein</fullName>
    </submittedName>
</protein>
<keyword evidence="2" id="KW-1185">Reference proteome</keyword>
<name>A0A016VSA6_9BILA</name>
<comment type="caution">
    <text evidence="1">The sequence shown here is derived from an EMBL/GenBank/DDBJ whole genome shotgun (WGS) entry which is preliminary data.</text>
</comment>
<reference evidence="2" key="1">
    <citation type="journal article" date="2015" name="Nat. Genet.">
        <title>The genome and transcriptome of the zoonotic hookworm Ancylostoma ceylanicum identify infection-specific gene families.</title>
        <authorList>
            <person name="Schwarz E.M."/>
            <person name="Hu Y."/>
            <person name="Antoshechkin I."/>
            <person name="Miller M.M."/>
            <person name="Sternberg P.W."/>
            <person name="Aroian R.V."/>
        </authorList>
    </citation>
    <scope>NUCLEOTIDE SEQUENCE</scope>
    <source>
        <strain evidence="2">HY135</strain>
    </source>
</reference>
<evidence type="ECO:0000313" key="1">
    <source>
        <dbReference type="EMBL" id="EYC29633.1"/>
    </source>
</evidence>
<gene>
    <name evidence="1" type="primary">Acey_s0006.g3085</name>
    <name evidence="1" type="ORF">Y032_0006g3085</name>
</gene>
<proteinExistence type="predicted"/>
<evidence type="ECO:0000313" key="2">
    <source>
        <dbReference type="Proteomes" id="UP000024635"/>
    </source>
</evidence>
<accession>A0A016VSA6</accession>
<sequence length="119" mass="13621">MKIDLESDSRAALDNIHLAEEGHTDLVSFPCQMKSNAWRIPHDGIDQRRQLYPFILYGGVERVQELACRRNKMEIGIRITQGASGRQQWRKLGCHMGVEILMTSMLDSVFEQVKTTSVM</sequence>
<dbReference type="Proteomes" id="UP000024635">
    <property type="component" value="Unassembled WGS sequence"/>
</dbReference>
<dbReference type="EMBL" id="JARK01001342">
    <property type="protein sequence ID" value="EYC29633.1"/>
    <property type="molecule type" value="Genomic_DNA"/>
</dbReference>
<dbReference type="AlphaFoldDB" id="A0A016VSA6"/>
<organism evidence="1 2">
    <name type="scientific">Ancylostoma ceylanicum</name>
    <dbReference type="NCBI Taxonomy" id="53326"/>
    <lineage>
        <taxon>Eukaryota</taxon>
        <taxon>Metazoa</taxon>
        <taxon>Ecdysozoa</taxon>
        <taxon>Nematoda</taxon>
        <taxon>Chromadorea</taxon>
        <taxon>Rhabditida</taxon>
        <taxon>Rhabditina</taxon>
        <taxon>Rhabditomorpha</taxon>
        <taxon>Strongyloidea</taxon>
        <taxon>Ancylostomatidae</taxon>
        <taxon>Ancylostomatinae</taxon>
        <taxon>Ancylostoma</taxon>
    </lineage>
</organism>